<dbReference type="RefSeq" id="WP_138190151.1">
    <property type="nucleotide sequence ID" value="NZ_VBWP01000002.1"/>
</dbReference>
<comment type="caution">
    <text evidence="9">The sequence shown here is derived from an EMBL/GenBank/DDBJ whole genome shotgun (WGS) entry which is preliminary data.</text>
</comment>
<evidence type="ECO:0000256" key="1">
    <source>
        <dbReference type="ARBA" id="ARBA00004162"/>
    </source>
</evidence>
<comment type="similarity">
    <text evidence="7">Belongs to the ComGC family.</text>
</comment>
<dbReference type="GO" id="GO:0005886">
    <property type="term" value="C:plasma membrane"/>
    <property type="evidence" value="ECO:0007669"/>
    <property type="project" value="UniProtKB-SubCell"/>
</dbReference>
<name>A0A5R8QGD2_9FIRM</name>
<keyword evidence="6 8" id="KW-0472">Membrane</keyword>
<dbReference type="Pfam" id="PF07963">
    <property type="entry name" value="N_methyl"/>
    <property type="match status" value="1"/>
</dbReference>
<dbReference type="OrthoDB" id="1798043at2"/>
<keyword evidence="2" id="KW-1003">Cell membrane</keyword>
<evidence type="ECO:0000313" key="10">
    <source>
        <dbReference type="Proteomes" id="UP000306912"/>
    </source>
</evidence>
<keyword evidence="3" id="KW-0488">Methylation</keyword>
<evidence type="ECO:0000256" key="6">
    <source>
        <dbReference type="ARBA" id="ARBA00023136"/>
    </source>
</evidence>
<evidence type="ECO:0000256" key="5">
    <source>
        <dbReference type="ARBA" id="ARBA00022989"/>
    </source>
</evidence>
<dbReference type="GO" id="GO:0015627">
    <property type="term" value="C:type II protein secretion system complex"/>
    <property type="evidence" value="ECO:0007669"/>
    <property type="project" value="InterPro"/>
</dbReference>
<dbReference type="NCBIfam" id="TIGR02532">
    <property type="entry name" value="IV_pilin_GFxxxE"/>
    <property type="match status" value="1"/>
</dbReference>
<evidence type="ECO:0000256" key="3">
    <source>
        <dbReference type="ARBA" id="ARBA00022481"/>
    </source>
</evidence>
<dbReference type="EMBL" id="VBWP01000002">
    <property type="protein sequence ID" value="TLG76513.1"/>
    <property type="molecule type" value="Genomic_DNA"/>
</dbReference>
<dbReference type="NCBIfam" id="NF040999">
    <property type="entry name" value="pilin_ComGC"/>
    <property type="match status" value="1"/>
</dbReference>
<dbReference type="PIRSF" id="PIRSF029928">
    <property type="entry name" value="Late_competence_ComGC"/>
    <property type="match status" value="1"/>
</dbReference>
<gene>
    <name evidence="9" type="ORF">FEZ08_02550</name>
</gene>
<feature type="transmembrane region" description="Helical" evidence="8">
    <location>
        <begin position="7"/>
        <end position="27"/>
    </location>
</feature>
<evidence type="ECO:0000256" key="7">
    <source>
        <dbReference type="ARBA" id="ARBA00043982"/>
    </source>
</evidence>
<keyword evidence="5 8" id="KW-1133">Transmembrane helix</keyword>
<keyword evidence="10" id="KW-1185">Reference proteome</keyword>
<dbReference type="PROSITE" id="PS00409">
    <property type="entry name" value="PROKAR_NTER_METHYL"/>
    <property type="match status" value="1"/>
</dbReference>
<dbReference type="GO" id="GO:0015628">
    <property type="term" value="P:protein secretion by the type II secretion system"/>
    <property type="evidence" value="ECO:0007669"/>
    <property type="project" value="InterPro"/>
</dbReference>
<evidence type="ECO:0000313" key="9">
    <source>
        <dbReference type="EMBL" id="TLG76513.1"/>
    </source>
</evidence>
<sequence>MKKKSGFTLIEMLIVMMVIVILLLLIIPNVNQHIAGLQSKGCDAYMEVVQAQVESYRLQHNATPSIERLVSDGYIKSATCQDGKALSIDSEGKVEKE</sequence>
<reference evidence="9 10" key="1">
    <citation type="submission" date="2019-05" db="EMBL/GenBank/DDBJ databases">
        <title>Culicoidintestinum kansasii gen. nov., sp. nov. from the gastrointestinal tract of the biting midge, Culicoides sonorensis.</title>
        <authorList>
            <person name="Neupane S."/>
            <person name="Ghosh A."/>
            <person name="Gunther S."/>
            <person name="Martin K."/>
            <person name="Zurek L."/>
        </authorList>
    </citation>
    <scope>NUCLEOTIDE SEQUENCE [LARGE SCALE GENOMIC DNA]</scope>
    <source>
        <strain evidence="9 10">CS-1</strain>
    </source>
</reference>
<dbReference type="SUPFAM" id="SSF54523">
    <property type="entry name" value="Pili subunits"/>
    <property type="match status" value="1"/>
</dbReference>
<dbReference type="InterPro" id="IPR045584">
    <property type="entry name" value="Pilin-like"/>
</dbReference>
<protein>
    <submittedName>
        <fullName evidence="9">Prepilin-type N-terminal cleavage/methylation domain-containing protein</fullName>
    </submittedName>
</protein>
<dbReference type="FunCoup" id="A0A5R8QGD2">
    <property type="interactions" value="3"/>
</dbReference>
<comment type="subcellular location">
    <subcellularLocation>
        <location evidence="1">Cell membrane</location>
        <topology evidence="1">Single-pass membrane protein</topology>
    </subcellularLocation>
</comment>
<evidence type="ECO:0000256" key="2">
    <source>
        <dbReference type="ARBA" id="ARBA00022475"/>
    </source>
</evidence>
<dbReference type="InterPro" id="IPR012902">
    <property type="entry name" value="N_methyl_site"/>
</dbReference>
<dbReference type="InParanoid" id="A0A5R8QGD2"/>
<dbReference type="AlphaFoldDB" id="A0A5R8QGD2"/>
<dbReference type="Gene3D" id="3.30.700.10">
    <property type="entry name" value="Glycoprotein, Type 4 Pilin"/>
    <property type="match status" value="1"/>
</dbReference>
<dbReference type="PRINTS" id="PR00813">
    <property type="entry name" value="BCTERIALGSPG"/>
</dbReference>
<dbReference type="GO" id="GO:0030420">
    <property type="term" value="P:establishment of competence for transformation"/>
    <property type="evidence" value="ECO:0007669"/>
    <property type="project" value="InterPro"/>
</dbReference>
<dbReference type="Proteomes" id="UP000306912">
    <property type="component" value="Unassembled WGS sequence"/>
</dbReference>
<dbReference type="InterPro" id="IPR016940">
    <property type="entry name" value="ComGC"/>
</dbReference>
<proteinExistence type="inferred from homology"/>
<evidence type="ECO:0000256" key="8">
    <source>
        <dbReference type="SAM" id="Phobius"/>
    </source>
</evidence>
<evidence type="ECO:0000256" key="4">
    <source>
        <dbReference type="ARBA" id="ARBA00022692"/>
    </source>
</evidence>
<keyword evidence="4 8" id="KW-0812">Transmembrane</keyword>
<dbReference type="InterPro" id="IPR000983">
    <property type="entry name" value="Bac_GSPG_pilin"/>
</dbReference>
<organism evidence="9 10">
    <name type="scientific">Culicoidibacter larvae</name>
    <dbReference type="NCBI Taxonomy" id="2579976"/>
    <lineage>
        <taxon>Bacteria</taxon>
        <taxon>Bacillati</taxon>
        <taxon>Bacillota</taxon>
        <taxon>Culicoidibacteria</taxon>
        <taxon>Culicoidibacterales</taxon>
        <taxon>Culicoidibacteraceae</taxon>
        <taxon>Culicoidibacter</taxon>
    </lineage>
</organism>
<accession>A0A5R8QGD2</accession>